<protein>
    <recommendedName>
        <fullName evidence="5">Maltokinase N-terminal cap domain-containing protein</fullName>
    </recommendedName>
</protein>
<dbReference type="NCBIfam" id="NF047744">
    <property type="entry name" value="CG0192_rel"/>
    <property type="match status" value="1"/>
</dbReference>
<organism evidence="6 7">
    <name type="scientific">Actinopolymorpha singaporensis</name>
    <dbReference type="NCBI Taxonomy" id="117157"/>
    <lineage>
        <taxon>Bacteria</taxon>
        <taxon>Bacillati</taxon>
        <taxon>Actinomycetota</taxon>
        <taxon>Actinomycetes</taxon>
        <taxon>Propionibacteriales</taxon>
        <taxon>Actinopolymorphaceae</taxon>
        <taxon>Actinopolymorpha</taxon>
    </lineage>
</organism>
<dbReference type="Proteomes" id="UP000198983">
    <property type="component" value="Chromosome I"/>
</dbReference>
<evidence type="ECO:0000313" key="7">
    <source>
        <dbReference type="Proteomes" id="UP000198983"/>
    </source>
</evidence>
<feature type="domain" description="Maltokinase N-terminal cap" evidence="5">
    <location>
        <begin position="20"/>
        <end position="105"/>
    </location>
</feature>
<evidence type="ECO:0000256" key="4">
    <source>
        <dbReference type="ARBA" id="ARBA00022840"/>
    </source>
</evidence>
<dbReference type="OrthoDB" id="3787729at2"/>
<evidence type="ECO:0000256" key="3">
    <source>
        <dbReference type="ARBA" id="ARBA00022777"/>
    </source>
</evidence>
<reference evidence="6 7" key="1">
    <citation type="submission" date="2016-10" db="EMBL/GenBank/DDBJ databases">
        <authorList>
            <person name="de Groot N.N."/>
        </authorList>
    </citation>
    <scope>NUCLEOTIDE SEQUENCE [LARGE SCALE GENOMIC DNA]</scope>
    <source>
        <strain evidence="6 7">DSM 22024</strain>
    </source>
</reference>
<sequence>MAVIHRAEIRPTKLELLGDWLPKQTWFAGAGAPGEKPASVGAYRFDDPRGEVGIETLLVRTADGQVVQVPLTYRGAPLAGGEPFLVGTMDHSVLGRRWVYDGCGDPVYLSALAAVVLGHAVQAEELVEGSVADGPQRRTPTVSVVGTGTRGATPSVVEAVEDVNAVGEQGDAGGSGRTVVRIPGLELTIFRLVDLPGGDTGDTDRTDGDDQGGALLGAWTDQTRPVRLATARRI</sequence>
<accession>A0A1H1L8N0</accession>
<keyword evidence="7" id="KW-1185">Reference proteome</keyword>
<keyword evidence="4" id="KW-0067">ATP-binding</keyword>
<name>A0A1H1L8N0_9ACTN</name>
<dbReference type="GO" id="GO:0016301">
    <property type="term" value="F:kinase activity"/>
    <property type="evidence" value="ECO:0007669"/>
    <property type="project" value="UniProtKB-KW"/>
</dbReference>
<keyword evidence="2" id="KW-0547">Nucleotide-binding</keyword>
<keyword evidence="1" id="KW-0808">Transferase</keyword>
<dbReference type="AlphaFoldDB" id="A0A1H1L8N0"/>
<proteinExistence type="predicted"/>
<dbReference type="InterPro" id="IPR040999">
    <property type="entry name" value="Mak_N_cap"/>
</dbReference>
<gene>
    <name evidence="6" type="ORF">SAMN04489717_0179</name>
</gene>
<dbReference type="Pfam" id="PF18085">
    <property type="entry name" value="Mak_N_cap"/>
    <property type="match status" value="1"/>
</dbReference>
<keyword evidence="3" id="KW-0418">Kinase</keyword>
<evidence type="ECO:0000259" key="5">
    <source>
        <dbReference type="Pfam" id="PF18085"/>
    </source>
</evidence>
<dbReference type="GO" id="GO:0005524">
    <property type="term" value="F:ATP binding"/>
    <property type="evidence" value="ECO:0007669"/>
    <property type="project" value="UniProtKB-KW"/>
</dbReference>
<dbReference type="STRING" id="117157.SAMN04489717_0179"/>
<dbReference type="EMBL" id="LT629732">
    <property type="protein sequence ID" value="SDR70700.1"/>
    <property type="molecule type" value="Genomic_DNA"/>
</dbReference>
<dbReference type="RefSeq" id="WP_092649644.1">
    <property type="nucleotide sequence ID" value="NZ_LT629732.1"/>
</dbReference>
<evidence type="ECO:0000313" key="6">
    <source>
        <dbReference type="EMBL" id="SDR70700.1"/>
    </source>
</evidence>
<evidence type="ECO:0000256" key="2">
    <source>
        <dbReference type="ARBA" id="ARBA00022741"/>
    </source>
</evidence>
<evidence type="ECO:0000256" key="1">
    <source>
        <dbReference type="ARBA" id="ARBA00022679"/>
    </source>
</evidence>